<dbReference type="InterPro" id="IPR027417">
    <property type="entry name" value="P-loop_NTPase"/>
</dbReference>
<organism evidence="1 2">
    <name type="scientific">Heterodera trifolii</name>
    <dbReference type="NCBI Taxonomy" id="157864"/>
    <lineage>
        <taxon>Eukaryota</taxon>
        <taxon>Metazoa</taxon>
        <taxon>Ecdysozoa</taxon>
        <taxon>Nematoda</taxon>
        <taxon>Chromadorea</taxon>
        <taxon>Rhabditida</taxon>
        <taxon>Tylenchina</taxon>
        <taxon>Tylenchomorpha</taxon>
        <taxon>Tylenchoidea</taxon>
        <taxon>Heteroderidae</taxon>
        <taxon>Heteroderinae</taxon>
        <taxon>Heterodera</taxon>
    </lineage>
</organism>
<reference evidence="1 2" key="1">
    <citation type="submission" date="2024-10" db="EMBL/GenBank/DDBJ databases">
        <authorList>
            <person name="Kim D."/>
        </authorList>
    </citation>
    <scope>NUCLEOTIDE SEQUENCE [LARGE SCALE GENOMIC DNA]</scope>
    <source>
        <strain evidence="1">BH-2024</strain>
    </source>
</reference>
<evidence type="ECO:0000313" key="2">
    <source>
        <dbReference type="Proteomes" id="UP001620626"/>
    </source>
</evidence>
<keyword evidence="2" id="KW-1185">Reference proteome</keyword>
<dbReference type="SUPFAM" id="SSF52540">
    <property type="entry name" value="P-loop containing nucleoside triphosphate hydrolases"/>
    <property type="match status" value="1"/>
</dbReference>
<dbReference type="Gene3D" id="3.40.50.300">
    <property type="entry name" value="P-loop containing nucleotide triphosphate hydrolases"/>
    <property type="match status" value="1"/>
</dbReference>
<dbReference type="PANTHER" id="PTHR10492">
    <property type="match status" value="1"/>
</dbReference>
<name>A0ABD2LGK3_9BILA</name>
<dbReference type="EMBL" id="JBICBT010000427">
    <property type="protein sequence ID" value="KAL3114027.1"/>
    <property type="molecule type" value="Genomic_DNA"/>
</dbReference>
<dbReference type="Proteomes" id="UP001620626">
    <property type="component" value="Unassembled WGS sequence"/>
</dbReference>
<sequence length="316" mass="35602">MPSKQWTKRIKRRGTSIAINEDANSNEGASNYQSQLQSTPCTLFATLSVSTPSSCAIMDSPISTYSRSGPNIRKRQLDISTSIYPILPRAQELFALYLLTRHFPGDPDHLKKVGEHQCETFLESARLRGLIKDSDVWIRTLQEGANYLTPAQMRQLFASILIFGNTENCVLDGSMLWNRFLPHMYDSRCRETEKARRIDLALALLEQLLVRQGKQCSDFGLPTPLNSIVNDPHRGVNDFFFPENIADDERDESVDTSAFERAKLNDEQQSFFNRIRDVAATMPNNSSKRLFFLSGDGGTGKTFLLKLCALPNAKIA</sequence>
<dbReference type="AlphaFoldDB" id="A0ABD2LGK3"/>
<accession>A0ABD2LGK3</accession>
<protein>
    <recommendedName>
        <fullName evidence="3">DNA helicase</fullName>
    </recommendedName>
</protein>
<comment type="caution">
    <text evidence="1">The sequence shown here is derived from an EMBL/GenBank/DDBJ whole genome shotgun (WGS) entry which is preliminary data.</text>
</comment>
<dbReference type="PANTHER" id="PTHR10492:SF57">
    <property type="entry name" value="ATP-DEPENDENT DNA HELICASE"/>
    <property type="match status" value="1"/>
</dbReference>
<gene>
    <name evidence="1" type="ORF">niasHT_014930</name>
</gene>
<evidence type="ECO:0008006" key="3">
    <source>
        <dbReference type="Google" id="ProtNLM"/>
    </source>
</evidence>
<proteinExistence type="predicted"/>
<evidence type="ECO:0000313" key="1">
    <source>
        <dbReference type="EMBL" id="KAL3114027.1"/>
    </source>
</evidence>